<comment type="caution">
    <text evidence="1">The sequence shown here is derived from an EMBL/GenBank/DDBJ whole genome shotgun (WGS) entry which is preliminary data.</text>
</comment>
<keyword evidence="2" id="KW-1185">Reference proteome</keyword>
<protein>
    <submittedName>
        <fullName evidence="1">Uncharacterized protein</fullName>
    </submittedName>
</protein>
<evidence type="ECO:0000313" key="2">
    <source>
        <dbReference type="Proteomes" id="UP000319478"/>
    </source>
</evidence>
<dbReference type="Proteomes" id="UP000319478">
    <property type="component" value="Unassembled WGS sequence"/>
</dbReference>
<proteinExistence type="predicted"/>
<organism evidence="1 2">
    <name type="scientific">Novacetimonas hansenii</name>
    <name type="common">Komagataeibacter hansenii</name>
    <dbReference type="NCBI Taxonomy" id="436"/>
    <lineage>
        <taxon>Bacteria</taxon>
        <taxon>Pseudomonadati</taxon>
        <taxon>Pseudomonadota</taxon>
        <taxon>Alphaproteobacteria</taxon>
        <taxon>Acetobacterales</taxon>
        <taxon>Acetobacteraceae</taxon>
        <taxon>Novacetimonas</taxon>
    </lineage>
</organism>
<reference evidence="1 2" key="1">
    <citation type="submission" date="2019-06" db="EMBL/GenBank/DDBJ databases">
        <title>Whole genome shotgun sequence of Komagataeibacter hansenii NBRC 14820.</title>
        <authorList>
            <person name="Hosoyama A."/>
            <person name="Uohara A."/>
            <person name="Ohji S."/>
            <person name="Ichikawa N."/>
        </authorList>
    </citation>
    <scope>NUCLEOTIDE SEQUENCE [LARGE SCALE GENOMIC DNA]</scope>
    <source>
        <strain evidence="1 2">NBRC 14820</strain>
    </source>
</reference>
<dbReference type="EMBL" id="BJNN01000121">
    <property type="protein sequence ID" value="GEC64458.1"/>
    <property type="molecule type" value="Genomic_DNA"/>
</dbReference>
<evidence type="ECO:0000313" key="1">
    <source>
        <dbReference type="EMBL" id="GEC64458.1"/>
    </source>
</evidence>
<gene>
    <name evidence="1" type="ORF">GHA01_23070</name>
</gene>
<accession>A0ABQ0SGS1</accession>
<name>A0ABQ0SGS1_NOVHA</name>
<sequence>MAYRMDRLNDTRFRTVGDELRERMRMLQMTSPIPYRKQNDGEYQIPTMELKPGLETPGAVRFALYAAEPKLR</sequence>